<proteinExistence type="predicted"/>
<dbReference type="Proteomes" id="UP001153269">
    <property type="component" value="Unassembled WGS sequence"/>
</dbReference>
<feature type="compositionally biased region" description="Basic and acidic residues" evidence="1">
    <location>
        <begin position="68"/>
        <end position="77"/>
    </location>
</feature>
<evidence type="ECO:0000256" key="1">
    <source>
        <dbReference type="SAM" id="MobiDB-lite"/>
    </source>
</evidence>
<name>A0A9N7Y5R3_PLEPL</name>
<evidence type="ECO:0000313" key="2">
    <source>
        <dbReference type="EMBL" id="CAB1412399.1"/>
    </source>
</evidence>
<protein>
    <submittedName>
        <fullName evidence="2">Uncharacterized protein</fullName>
    </submittedName>
</protein>
<gene>
    <name evidence="2" type="ORF">PLEPLA_LOCUS90</name>
</gene>
<organism evidence="2 3">
    <name type="scientific">Pleuronectes platessa</name>
    <name type="common">European plaice</name>
    <dbReference type="NCBI Taxonomy" id="8262"/>
    <lineage>
        <taxon>Eukaryota</taxon>
        <taxon>Metazoa</taxon>
        <taxon>Chordata</taxon>
        <taxon>Craniata</taxon>
        <taxon>Vertebrata</taxon>
        <taxon>Euteleostomi</taxon>
        <taxon>Actinopterygii</taxon>
        <taxon>Neopterygii</taxon>
        <taxon>Teleostei</taxon>
        <taxon>Neoteleostei</taxon>
        <taxon>Acanthomorphata</taxon>
        <taxon>Carangaria</taxon>
        <taxon>Pleuronectiformes</taxon>
        <taxon>Pleuronectoidei</taxon>
        <taxon>Pleuronectidae</taxon>
        <taxon>Pleuronectes</taxon>
    </lineage>
</organism>
<keyword evidence="3" id="KW-1185">Reference proteome</keyword>
<evidence type="ECO:0000313" key="3">
    <source>
        <dbReference type="Proteomes" id="UP001153269"/>
    </source>
</evidence>
<reference evidence="2" key="1">
    <citation type="submission" date="2020-03" db="EMBL/GenBank/DDBJ databases">
        <authorList>
            <person name="Weist P."/>
        </authorList>
    </citation>
    <scope>NUCLEOTIDE SEQUENCE</scope>
</reference>
<sequence length="77" mass="8126">MRRRSLNGETEAPSDSITLHAERLVKVQLHGAPSACGGGARSSGREEGVVSPHSGTFLPSLRSSHTFLEARGEQSLA</sequence>
<feature type="region of interest" description="Disordered" evidence="1">
    <location>
        <begin position="32"/>
        <end position="77"/>
    </location>
</feature>
<dbReference type="AlphaFoldDB" id="A0A9N7Y5R3"/>
<accession>A0A9N7Y5R3</accession>
<comment type="caution">
    <text evidence="2">The sequence shown here is derived from an EMBL/GenBank/DDBJ whole genome shotgun (WGS) entry which is preliminary data.</text>
</comment>
<dbReference type="EMBL" id="CADEAL010000001">
    <property type="protein sequence ID" value="CAB1412399.1"/>
    <property type="molecule type" value="Genomic_DNA"/>
</dbReference>